<keyword evidence="2 7" id="KW-0820">tRNA-binding</keyword>
<evidence type="ECO:0000256" key="6">
    <source>
        <dbReference type="ARBA" id="ARBA00050038"/>
    </source>
</evidence>
<accession>A0ABM7WW40</accession>
<feature type="binding site" evidence="7">
    <location>
        <position position="14"/>
    </location>
    <ligand>
        <name>tRNA</name>
        <dbReference type="ChEBI" id="CHEBI:17843"/>
    </ligand>
</feature>
<organism evidence="10 11">
    <name type="scientific">Anaeromyxobacter oryzae</name>
    <dbReference type="NCBI Taxonomy" id="2918170"/>
    <lineage>
        <taxon>Bacteria</taxon>
        <taxon>Pseudomonadati</taxon>
        <taxon>Myxococcota</taxon>
        <taxon>Myxococcia</taxon>
        <taxon>Myxococcales</taxon>
        <taxon>Cystobacterineae</taxon>
        <taxon>Anaeromyxobacteraceae</taxon>
        <taxon>Anaeromyxobacter</taxon>
    </lineage>
</organism>
<dbReference type="PANTHER" id="PTHR17224">
    <property type="entry name" value="PEPTIDYL-TRNA HYDROLASE"/>
    <property type="match status" value="1"/>
</dbReference>
<sequence length="193" mass="20832">MKLVVGLGNPGEEYARTRHNVGFLVADRLAALAGASFTAKKFAAELAEARLGPERVWIMKPQTYMNHSGEAVGAALRFWKLGLEDLVVVHDELELEPFRVQLKVGGGHSGHNGVKSVNAHVGSPEYARVRVGVGRPPPRMDPSDYVLGKWAKGDDEELALCIERATEAARLAAELGAAKAMNQVNRRARAAEG</sequence>
<proteinExistence type="inferred from homology"/>
<dbReference type="NCBIfam" id="TIGR00447">
    <property type="entry name" value="pth"/>
    <property type="match status" value="1"/>
</dbReference>
<gene>
    <name evidence="7 10" type="primary">pth</name>
    <name evidence="10" type="ORF">AMOR_26440</name>
</gene>
<dbReference type="Pfam" id="PF01195">
    <property type="entry name" value="Pept_tRNA_hydro"/>
    <property type="match status" value="1"/>
</dbReference>
<comment type="function">
    <text evidence="7">Hydrolyzes ribosome-free peptidyl-tRNAs (with 1 or more amino acids incorporated), which drop off the ribosome during protein synthesis, or as a result of ribosome stalling.</text>
</comment>
<dbReference type="EC" id="3.1.1.29" evidence="1 7"/>
<dbReference type="Proteomes" id="UP001162891">
    <property type="component" value="Chromosome"/>
</dbReference>
<evidence type="ECO:0000256" key="7">
    <source>
        <dbReference type="HAMAP-Rule" id="MF_00083"/>
    </source>
</evidence>
<evidence type="ECO:0000256" key="3">
    <source>
        <dbReference type="ARBA" id="ARBA00022801"/>
    </source>
</evidence>
<evidence type="ECO:0000256" key="9">
    <source>
        <dbReference type="RuleBase" id="RU004320"/>
    </source>
</evidence>
<dbReference type="EMBL" id="AP025591">
    <property type="protein sequence ID" value="BDG03648.1"/>
    <property type="molecule type" value="Genomic_DNA"/>
</dbReference>
<feature type="active site" description="Proton acceptor" evidence="7">
    <location>
        <position position="19"/>
    </location>
</feature>
<protein>
    <recommendedName>
        <fullName evidence="6 7">Peptidyl-tRNA hydrolase</fullName>
        <shortName evidence="7">Pth</shortName>
        <ecNumber evidence="1 7">3.1.1.29</ecNumber>
    </recommendedName>
</protein>
<dbReference type="GO" id="GO:0016787">
    <property type="term" value="F:hydrolase activity"/>
    <property type="evidence" value="ECO:0007669"/>
    <property type="project" value="UniProtKB-KW"/>
</dbReference>
<dbReference type="InterPro" id="IPR001328">
    <property type="entry name" value="Pept_tRNA_hydro"/>
</dbReference>
<evidence type="ECO:0000313" key="10">
    <source>
        <dbReference type="EMBL" id="BDG03648.1"/>
    </source>
</evidence>
<keyword evidence="4 7" id="KW-0694">RNA-binding</keyword>
<feature type="binding site" evidence="7">
    <location>
        <position position="64"/>
    </location>
    <ligand>
        <name>tRNA</name>
        <dbReference type="ChEBI" id="CHEBI:17843"/>
    </ligand>
</feature>
<evidence type="ECO:0000256" key="2">
    <source>
        <dbReference type="ARBA" id="ARBA00022555"/>
    </source>
</evidence>
<dbReference type="PANTHER" id="PTHR17224:SF1">
    <property type="entry name" value="PEPTIDYL-TRNA HYDROLASE"/>
    <property type="match status" value="1"/>
</dbReference>
<dbReference type="PROSITE" id="PS01195">
    <property type="entry name" value="PEPT_TRNA_HYDROL_1"/>
    <property type="match status" value="1"/>
</dbReference>
<dbReference type="PROSITE" id="PS01196">
    <property type="entry name" value="PEPT_TRNA_HYDROL_2"/>
    <property type="match status" value="1"/>
</dbReference>
<evidence type="ECO:0000256" key="5">
    <source>
        <dbReference type="ARBA" id="ARBA00038063"/>
    </source>
</evidence>
<comment type="subunit">
    <text evidence="7">Monomer.</text>
</comment>
<dbReference type="Gene3D" id="3.40.50.1470">
    <property type="entry name" value="Peptidyl-tRNA hydrolase"/>
    <property type="match status" value="1"/>
</dbReference>
<comment type="catalytic activity">
    <reaction evidence="7 8">
        <text>an N-acyl-L-alpha-aminoacyl-tRNA + H2O = an N-acyl-L-amino acid + a tRNA + H(+)</text>
        <dbReference type="Rhea" id="RHEA:54448"/>
        <dbReference type="Rhea" id="RHEA-COMP:10123"/>
        <dbReference type="Rhea" id="RHEA-COMP:13883"/>
        <dbReference type="ChEBI" id="CHEBI:15377"/>
        <dbReference type="ChEBI" id="CHEBI:15378"/>
        <dbReference type="ChEBI" id="CHEBI:59874"/>
        <dbReference type="ChEBI" id="CHEBI:78442"/>
        <dbReference type="ChEBI" id="CHEBI:138191"/>
        <dbReference type="EC" id="3.1.1.29"/>
    </reaction>
</comment>
<keyword evidence="7" id="KW-0963">Cytoplasm</keyword>
<evidence type="ECO:0000256" key="1">
    <source>
        <dbReference type="ARBA" id="ARBA00013260"/>
    </source>
</evidence>
<feature type="site" description="Stabilizes the basic form of H active site to accept a proton" evidence="7">
    <location>
        <position position="91"/>
    </location>
</feature>
<evidence type="ECO:0000256" key="8">
    <source>
        <dbReference type="RuleBase" id="RU000673"/>
    </source>
</evidence>
<dbReference type="RefSeq" id="WP_248361829.1">
    <property type="nucleotide sequence ID" value="NZ_AP025591.1"/>
</dbReference>
<dbReference type="SUPFAM" id="SSF53178">
    <property type="entry name" value="Peptidyl-tRNA hydrolase-like"/>
    <property type="match status" value="1"/>
</dbReference>
<dbReference type="CDD" id="cd00462">
    <property type="entry name" value="PTH"/>
    <property type="match status" value="1"/>
</dbReference>
<reference evidence="11" key="1">
    <citation type="journal article" date="2022" name="Int. J. Syst. Evol. Microbiol.">
        <title>Anaeromyxobacter oryzae sp. nov., Anaeromyxobacter diazotrophicus sp. nov. and Anaeromyxobacter paludicola sp. nov., isolated from paddy soils.</title>
        <authorList>
            <person name="Itoh H."/>
            <person name="Xu Z."/>
            <person name="Mise K."/>
            <person name="Masuda Y."/>
            <person name="Ushijima N."/>
            <person name="Hayakawa C."/>
            <person name="Shiratori Y."/>
            <person name="Senoo K."/>
        </authorList>
    </citation>
    <scope>NUCLEOTIDE SEQUENCE [LARGE SCALE GENOMIC DNA]</scope>
    <source>
        <strain evidence="11">Red232</strain>
    </source>
</reference>
<comment type="similarity">
    <text evidence="5 7 9">Belongs to the PTH family.</text>
</comment>
<feature type="site" description="Discriminates between blocked and unblocked aminoacyl-tRNA" evidence="7">
    <location>
        <position position="9"/>
    </location>
</feature>
<dbReference type="InterPro" id="IPR018171">
    <property type="entry name" value="Pept_tRNA_hydro_CS"/>
</dbReference>
<comment type="function">
    <text evidence="7">Catalyzes the release of premature peptidyl moieties from peptidyl-tRNA molecules trapped in stalled 50S ribosomal subunits, and thus maintains levels of free tRNAs and 50S ribosomes.</text>
</comment>
<comment type="subcellular location">
    <subcellularLocation>
        <location evidence="7">Cytoplasm</location>
    </subcellularLocation>
</comment>
<evidence type="ECO:0000256" key="4">
    <source>
        <dbReference type="ARBA" id="ARBA00022884"/>
    </source>
</evidence>
<keyword evidence="11" id="KW-1185">Reference proteome</keyword>
<evidence type="ECO:0000313" key="11">
    <source>
        <dbReference type="Proteomes" id="UP001162891"/>
    </source>
</evidence>
<dbReference type="InterPro" id="IPR036416">
    <property type="entry name" value="Pept_tRNA_hydro_sf"/>
</dbReference>
<keyword evidence="3 7" id="KW-0378">Hydrolase</keyword>
<dbReference type="HAMAP" id="MF_00083">
    <property type="entry name" value="Pept_tRNA_hydro_bact"/>
    <property type="match status" value="1"/>
</dbReference>
<name>A0ABM7WW40_9BACT</name>
<feature type="binding site" evidence="7">
    <location>
        <position position="112"/>
    </location>
    <ligand>
        <name>tRNA</name>
        <dbReference type="ChEBI" id="CHEBI:17843"/>
    </ligand>
</feature>
<feature type="binding site" evidence="7">
    <location>
        <position position="66"/>
    </location>
    <ligand>
        <name>tRNA</name>
        <dbReference type="ChEBI" id="CHEBI:17843"/>
    </ligand>
</feature>